<organism evidence="1 2">
    <name type="scientific">Nocardia transvalensis</name>
    <dbReference type="NCBI Taxonomy" id="37333"/>
    <lineage>
        <taxon>Bacteria</taxon>
        <taxon>Bacillati</taxon>
        <taxon>Actinomycetota</taxon>
        <taxon>Actinomycetes</taxon>
        <taxon>Mycobacteriales</taxon>
        <taxon>Nocardiaceae</taxon>
        <taxon>Nocardia</taxon>
    </lineage>
</organism>
<accession>A0A7W9UI14</accession>
<comment type="caution">
    <text evidence="1">The sequence shown here is derived from an EMBL/GenBank/DDBJ whole genome shotgun (WGS) entry which is preliminary data.</text>
</comment>
<evidence type="ECO:0000313" key="2">
    <source>
        <dbReference type="Proteomes" id="UP000540412"/>
    </source>
</evidence>
<dbReference type="EMBL" id="JACHIT010000001">
    <property type="protein sequence ID" value="MBB5913245.1"/>
    <property type="molecule type" value="Genomic_DNA"/>
</dbReference>
<evidence type="ECO:0000313" key="1">
    <source>
        <dbReference type="EMBL" id="MBB5913245.1"/>
    </source>
</evidence>
<dbReference type="RefSeq" id="WP_157185343.1">
    <property type="nucleotide sequence ID" value="NZ_JACHIT010000001.1"/>
</dbReference>
<dbReference type="AlphaFoldDB" id="A0A7W9UI14"/>
<name>A0A7W9UI14_9NOCA</name>
<sequence length="86" mass="9729">MMTRSFIRPRDNIAGAVAALYHNRPHGTAPVDYRPGSDRGRGIDYLTFRRVAELAQAVDFTTGSALRGLLARHRSDRYKPPLYRTI</sequence>
<reference evidence="1 2" key="1">
    <citation type="submission" date="2020-08" db="EMBL/GenBank/DDBJ databases">
        <title>Sequencing the genomes of 1000 actinobacteria strains.</title>
        <authorList>
            <person name="Klenk H.-P."/>
        </authorList>
    </citation>
    <scope>NUCLEOTIDE SEQUENCE [LARGE SCALE GENOMIC DNA]</scope>
    <source>
        <strain evidence="1 2">DSM 43582</strain>
    </source>
</reference>
<protein>
    <submittedName>
        <fullName evidence="1">Uncharacterized protein</fullName>
    </submittedName>
</protein>
<gene>
    <name evidence="1" type="ORF">BJY24_002112</name>
</gene>
<dbReference type="Proteomes" id="UP000540412">
    <property type="component" value="Unassembled WGS sequence"/>
</dbReference>
<keyword evidence="2" id="KW-1185">Reference proteome</keyword>
<proteinExistence type="predicted"/>